<feature type="compositionally biased region" description="Low complexity" evidence="3">
    <location>
        <begin position="22"/>
        <end position="34"/>
    </location>
</feature>
<keyword evidence="2" id="KW-0132">Cell division</keyword>
<dbReference type="Pfam" id="PF02616">
    <property type="entry name" value="SMC_ScpA"/>
    <property type="match status" value="1"/>
</dbReference>
<sequence length="315" mass="34915">MTSEPSNGPAADAPAQNPSPGPEQQAAPKQPAPQQHEMPLAVVLGQPVVEIPKDLYIPPDALEVILDAFEGPLDLLLYLIRRQNLDILDIPVAEITRQYVDYIQAMHEMRFELAAEYLVMAAILAEIKSRMLLPRPPSEEGIEDDPRADLVRRLQEYERYKKAAEDLDTLPRQDRDTVVATAHVPDRAAVRLPPPVDMREMLLALHDVLKRAELYTQHAIKRDALSVRQRMGELLERLTGGAFHRFESLFTVEEGRLGVVVTFLGLLTLAKEQLVDIVQEAPLAPIYVKSLAGGEGAPAVDELSSEFDDDGGATE</sequence>
<dbReference type="Gene3D" id="6.10.250.2410">
    <property type="match status" value="1"/>
</dbReference>
<keyword evidence="2" id="KW-0159">Chromosome partition</keyword>
<keyword evidence="2" id="KW-0963">Cytoplasm</keyword>
<dbReference type="GO" id="GO:0006260">
    <property type="term" value="P:DNA replication"/>
    <property type="evidence" value="ECO:0007669"/>
    <property type="project" value="UniProtKB-UniRule"/>
</dbReference>
<evidence type="ECO:0000313" key="5">
    <source>
        <dbReference type="Proteomes" id="UP000515977"/>
    </source>
</evidence>
<feature type="region of interest" description="Disordered" evidence="3">
    <location>
        <begin position="1"/>
        <end position="34"/>
    </location>
</feature>
<protein>
    <recommendedName>
        <fullName evidence="1 2">Segregation and condensation protein A</fullName>
    </recommendedName>
</protein>
<dbReference type="Gene3D" id="1.10.10.580">
    <property type="entry name" value="Structural maintenance of chromosome 1. Chain E"/>
    <property type="match status" value="1"/>
</dbReference>
<comment type="subcellular location">
    <subcellularLocation>
        <location evidence="2">Cytoplasm</location>
    </subcellularLocation>
    <text evidence="2">Associated with two foci at the outer edges of the nucleoid region in young cells, and at four foci within both cell halves in older cells.</text>
</comment>
<organism evidence="4 5">
    <name type="scientific">Thermomonas brevis</name>
    <dbReference type="NCBI Taxonomy" id="215691"/>
    <lineage>
        <taxon>Bacteria</taxon>
        <taxon>Pseudomonadati</taxon>
        <taxon>Pseudomonadota</taxon>
        <taxon>Gammaproteobacteria</taxon>
        <taxon>Lysobacterales</taxon>
        <taxon>Lysobacteraceae</taxon>
        <taxon>Thermomonas</taxon>
    </lineage>
</organism>
<keyword evidence="5" id="KW-1185">Reference proteome</keyword>
<evidence type="ECO:0000313" key="4">
    <source>
        <dbReference type="EMBL" id="QNN46901.1"/>
    </source>
</evidence>
<dbReference type="RefSeq" id="WP_187570649.1">
    <property type="nucleotide sequence ID" value="NZ_CP060711.1"/>
</dbReference>
<comment type="similarity">
    <text evidence="2">Belongs to the ScpA family.</text>
</comment>
<dbReference type="HAMAP" id="MF_01805">
    <property type="entry name" value="ScpA"/>
    <property type="match status" value="1"/>
</dbReference>
<dbReference type="PANTHER" id="PTHR33969">
    <property type="entry name" value="SEGREGATION AND CONDENSATION PROTEIN A"/>
    <property type="match status" value="1"/>
</dbReference>
<dbReference type="PANTHER" id="PTHR33969:SF2">
    <property type="entry name" value="SEGREGATION AND CONDENSATION PROTEIN A"/>
    <property type="match status" value="1"/>
</dbReference>
<dbReference type="AlphaFoldDB" id="A0A7G9QU76"/>
<dbReference type="InterPro" id="IPR023093">
    <property type="entry name" value="ScpA-like_C"/>
</dbReference>
<evidence type="ECO:0000256" key="1">
    <source>
        <dbReference type="ARBA" id="ARBA00044777"/>
    </source>
</evidence>
<dbReference type="GO" id="GO:0051301">
    <property type="term" value="P:cell division"/>
    <property type="evidence" value="ECO:0007669"/>
    <property type="project" value="UniProtKB-KW"/>
</dbReference>
<keyword evidence="2" id="KW-0131">Cell cycle</keyword>
<accession>A0A7G9QU76</accession>
<proteinExistence type="inferred from homology"/>
<reference evidence="4 5" key="1">
    <citation type="submission" date="2020-08" db="EMBL/GenBank/DDBJ databases">
        <title>Genome sequence of Thermomonas brevis KACC 16975T.</title>
        <authorList>
            <person name="Hyun D.-W."/>
            <person name="Bae J.-W."/>
        </authorList>
    </citation>
    <scope>NUCLEOTIDE SEQUENCE [LARGE SCALE GENOMIC DNA]</scope>
    <source>
        <strain evidence="4 5">KACC 16975</strain>
    </source>
</reference>
<dbReference type="GO" id="GO:0007059">
    <property type="term" value="P:chromosome segregation"/>
    <property type="evidence" value="ECO:0007669"/>
    <property type="project" value="UniProtKB-UniRule"/>
</dbReference>
<dbReference type="GO" id="GO:0005737">
    <property type="term" value="C:cytoplasm"/>
    <property type="evidence" value="ECO:0007669"/>
    <property type="project" value="UniProtKB-SubCell"/>
</dbReference>
<gene>
    <name evidence="2" type="primary">scpA</name>
    <name evidence="4" type="ORF">H9L17_01625</name>
</gene>
<evidence type="ECO:0000256" key="2">
    <source>
        <dbReference type="HAMAP-Rule" id="MF_01805"/>
    </source>
</evidence>
<dbReference type="KEGG" id="tbv:H9L17_01625"/>
<dbReference type="EMBL" id="CP060711">
    <property type="protein sequence ID" value="QNN46901.1"/>
    <property type="molecule type" value="Genomic_DNA"/>
</dbReference>
<comment type="function">
    <text evidence="2">Participates in chromosomal partition during cell division. May act via the formation of a condensin-like complex containing Smc and ScpB that pull DNA away from mid-cell into both cell halves.</text>
</comment>
<dbReference type="Proteomes" id="UP000515977">
    <property type="component" value="Chromosome"/>
</dbReference>
<evidence type="ECO:0000256" key="3">
    <source>
        <dbReference type="SAM" id="MobiDB-lite"/>
    </source>
</evidence>
<dbReference type="InterPro" id="IPR003768">
    <property type="entry name" value="ScpA"/>
</dbReference>
<name>A0A7G9QU76_9GAMM</name>
<comment type="subunit">
    <text evidence="2">Component of a cohesin-like complex composed of ScpA, ScpB and the Smc homodimer, in which ScpA and ScpB bind to the head domain of Smc. The presence of the three proteins is required for the association of the complex with DNA.</text>
</comment>